<dbReference type="CDD" id="cd17546">
    <property type="entry name" value="REC_hyHK_CKI1_RcsC-like"/>
    <property type="match status" value="1"/>
</dbReference>
<dbReference type="PANTHER" id="PTHR45339">
    <property type="entry name" value="HYBRID SIGNAL TRANSDUCTION HISTIDINE KINASE J"/>
    <property type="match status" value="1"/>
</dbReference>
<dbReference type="Pfam" id="PF02518">
    <property type="entry name" value="HATPase_c"/>
    <property type="match status" value="1"/>
</dbReference>
<dbReference type="SUPFAM" id="SSF55874">
    <property type="entry name" value="ATPase domain of HSP90 chaperone/DNA topoisomerase II/histidine kinase"/>
    <property type="match status" value="1"/>
</dbReference>
<evidence type="ECO:0000256" key="11">
    <source>
        <dbReference type="PROSITE-ProRule" id="PRU00169"/>
    </source>
</evidence>
<evidence type="ECO:0000259" key="12">
    <source>
        <dbReference type="PROSITE" id="PS50109"/>
    </source>
</evidence>
<dbReference type="Pfam" id="PF00072">
    <property type="entry name" value="Response_reg"/>
    <property type="match status" value="1"/>
</dbReference>
<dbReference type="GO" id="GO:0005524">
    <property type="term" value="F:ATP binding"/>
    <property type="evidence" value="ECO:0007669"/>
    <property type="project" value="UniProtKB-KW"/>
</dbReference>
<proteinExistence type="predicted"/>
<keyword evidence="7" id="KW-0067">ATP-binding</keyword>
<organism evidence="14 15">
    <name type="scientific">Hyphomonas chukchiensis</name>
    <dbReference type="NCBI Taxonomy" id="1280947"/>
    <lineage>
        <taxon>Bacteria</taxon>
        <taxon>Pseudomonadati</taxon>
        <taxon>Pseudomonadota</taxon>
        <taxon>Alphaproteobacteria</taxon>
        <taxon>Hyphomonadales</taxon>
        <taxon>Hyphomonadaceae</taxon>
        <taxon>Hyphomonas</taxon>
    </lineage>
</organism>
<name>A0A062UBC5_9PROT</name>
<dbReference type="SUPFAM" id="SSF52172">
    <property type="entry name" value="CheY-like"/>
    <property type="match status" value="1"/>
</dbReference>
<protein>
    <recommendedName>
        <fullName evidence="10">Sensory/regulatory protein RpfC</fullName>
        <ecNumber evidence="2">2.7.13.3</ecNumber>
    </recommendedName>
</protein>
<dbReference type="FunFam" id="1.10.287.130:FF:000002">
    <property type="entry name" value="Two-component osmosensing histidine kinase"/>
    <property type="match status" value="1"/>
</dbReference>
<sequence>MSAKDGPSPLVDNIAELMQAFLDALPDPVFIKDENLNLIYGNAALDRFIRKATGITDYLGHPDRDLYPREQWEGFEREDRKVLAKGISLSEEKIGPEMTALTKKLPVRLPSGKIGIAGINFDITAYKKTEARARETEAASRAKSQFLASMSHEIRTPLNGILGMAQSLMSDPDLTPAQHDKVEILLDSGRTLLSLVDDVLDLSKIEAGKLHIDAVDGDLRHTVKRVTRLFEPRAREKGIELVVSMDDPINGALRFDPVRVRQCLSNLISNAIKFTDAGRVRVCVATEPEGDQWRVTLHVHDSGIGISAEALAGLFSDFTQADSSTTRQFGGTGLGLSITRRLARMMGGDVVAKSEPGKGSTFSLTFLADPAASRIHEQGSSETPGIAAASLTGLRVLLADDNRVNREVVKLFLTPYDVQITETENGQQVLEALARETFDVLLLDVHMPVMDGMEALAIMRSGDTPYRDIPVIALTADAMSGDRERFLSKGANGYVTKPIDQGDLLSAIARVNGRSDAGDVAADPLQELLHGLQGAETHDPSPDDALDVLRQDWLKSVHSQLRDLIYALDANREITAPDVHRIAHDCQGQGPFFGFQLFGSVASDLCFILRTRSGPMNEEMRTLTGRYVRALLYLLEQGISGTGGPSGSALRMKLAA</sequence>
<dbReference type="InterPro" id="IPR035965">
    <property type="entry name" value="PAS-like_dom_sf"/>
</dbReference>
<dbReference type="InterPro" id="IPR036097">
    <property type="entry name" value="HisK_dim/P_sf"/>
</dbReference>
<dbReference type="Proteomes" id="UP000027190">
    <property type="component" value="Unassembled WGS sequence"/>
</dbReference>
<dbReference type="EMBL" id="AWFG01000096">
    <property type="protein sequence ID" value="KCZ53445.1"/>
    <property type="molecule type" value="Genomic_DNA"/>
</dbReference>
<dbReference type="InterPro" id="IPR001789">
    <property type="entry name" value="Sig_transdc_resp-reg_receiver"/>
</dbReference>
<dbReference type="InterPro" id="IPR003594">
    <property type="entry name" value="HATPase_dom"/>
</dbReference>
<dbReference type="PROSITE" id="PS50109">
    <property type="entry name" value="HIS_KIN"/>
    <property type="match status" value="1"/>
</dbReference>
<evidence type="ECO:0000313" key="14">
    <source>
        <dbReference type="EMBL" id="KCZ53445.1"/>
    </source>
</evidence>
<evidence type="ECO:0000256" key="7">
    <source>
        <dbReference type="ARBA" id="ARBA00022840"/>
    </source>
</evidence>
<dbReference type="Gene3D" id="1.10.287.130">
    <property type="match status" value="1"/>
</dbReference>
<keyword evidence="3 11" id="KW-0597">Phosphoprotein</keyword>
<evidence type="ECO:0000256" key="4">
    <source>
        <dbReference type="ARBA" id="ARBA00022679"/>
    </source>
</evidence>
<dbReference type="PATRIC" id="fig|1280947.3.peg.3607"/>
<dbReference type="GO" id="GO:0000155">
    <property type="term" value="F:phosphorelay sensor kinase activity"/>
    <property type="evidence" value="ECO:0007669"/>
    <property type="project" value="InterPro"/>
</dbReference>
<evidence type="ECO:0000256" key="3">
    <source>
        <dbReference type="ARBA" id="ARBA00022553"/>
    </source>
</evidence>
<evidence type="ECO:0000256" key="10">
    <source>
        <dbReference type="ARBA" id="ARBA00068150"/>
    </source>
</evidence>
<dbReference type="SUPFAM" id="SSF47384">
    <property type="entry name" value="Homodimeric domain of signal transducing histidine kinase"/>
    <property type="match status" value="1"/>
</dbReference>
<dbReference type="FunFam" id="3.30.565.10:FF:000010">
    <property type="entry name" value="Sensor histidine kinase RcsC"/>
    <property type="match status" value="1"/>
</dbReference>
<gene>
    <name evidence="14" type="ORF">HY30_10755</name>
</gene>
<dbReference type="Pfam" id="PF00512">
    <property type="entry name" value="HisKA"/>
    <property type="match status" value="1"/>
</dbReference>
<dbReference type="Gene3D" id="3.30.565.10">
    <property type="entry name" value="Histidine kinase-like ATPase, C-terminal domain"/>
    <property type="match status" value="1"/>
</dbReference>
<dbReference type="PROSITE" id="PS50110">
    <property type="entry name" value="RESPONSE_REGULATORY"/>
    <property type="match status" value="1"/>
</dbReference>
<evidence type="ECO:0000256" key="6">
    <source>
        <dbReference type="ARBA" id="ARBA00022777"/>
    </source>
</evidence>
<dbReference type="STRING" id="1280947.HY30_10755"/>
<dbReference type="SUPFAM" id="SSF55785">
    <property type="entry name" value="PYP-like sensor domain (PAS domain)"/>
    <property type="match status" value="1"/>
</dbReference>
<evidence type="ECO:0000256" key="2">
    <source>
        <dbReference type="ARBA" id="ARBA00012438"/>
    </source>
</evidence>
<dbReference type="EC" id="2.7.13.3" evidence="2"/>
<dbReference type="InterPro" id="IPR036890">
    <property type="entry name" value="HATPase_C_sf"/>
</dbReference>
<comment type="catalytic activity">
    <reaction evidence="1">
        <text>ATP + protein L-histidine = ADP + protein N-phospho-L-histidine.</text>
        <dbReference type="EC" id="2.7.13.3"/>
    </reaction>
</comment>
<keyword evidence="5" id="KW-0547">Nucleotide-binding</keyword>
<feature type="domain" description="Response regulatory" evidence="13">
    <location>
        <begin position="395"/>
        <end position="512"/>
    </location>
</feature>
<keyword evidence="6" id="KW-0418">Kinase</keyword>
<dbReference type="SMART" id="SM00387">
    <property type="entry name" value="HATPase_c"/>
    <property type="match status" value="1"/>
</dbReference>
<dbReference type="Gene3D" id="3.40.50.2300">
    <property type="match status" value="1"/>
</dbReference>
<evidence type="ECO:0000256" key="5">
    <source>
        <dbReference type="ARBA" id="ARBA00022741"/>
    </source>
</evidence>
<dbReference type="AlphaFoldDB" id="A0A062UBC5"/>
<dbReference type="InterPro" id="IPR004358">
    <property type="entry name" value="Sig_transdc_His_kin-like_C"/>
</dbReference>
<dbReference type="InterPro" id="IPR011006">
    <property type="entry name" value="CheY-like_superfamily"/>
</dbReference>
<dbReference type="CDD" id="cd00082">
    <property type="entry name" value="HisKA"/>
    <property type="match status" value="1"/>
</dbReference>
<comment type="caution">
    <text evidence="14">The sequence shown here is derived from an EMBL/GenBank/DDBJ whole genome shotgun (WGS) entry which is preliminary data.</text>
</comment>
<dbReference type="CDD" id="cd16922">
    <property type="entry name" value="HATPase_EvgS-ArcB-TorS-like"/>
    <property type="match status" value="1"/>
</dbReference>
<feature type="modified residue" description="4-aspartylphosphate" evidence="11">
    <location>
        <position position="444"/>
    </location>
</feature>
<evidence type="ECO:0000313" key="15">
    <source>
        <dbReference type="Proteomes" id="UP000027190"/>
    </source>
</evidence>
<accession>A0A062UBC5</accession>
<dbReference type="InterPro" id="IPR013656">
    <property type="entry name" value="PAS_4"/>
</dbReference>
<dbReference type="PANTHER" id="PTHR45339:SF1">
    <property type="entry name" value="HYBRID SIGNAL TRANSDUCTION HISTIDINE KINASE J"/>
    <property type="match status" value="1"/>
</dbReference>
<dbReference type="SMART" id="SM00388">
    <property type="entry name" value="HisKA"/>
    <property type="match status" value="1"/>
</dbReference>
<reference evidence="14 15" key="1">
    <citation type="journal article" date="2014" name="Antonie Van Leeuwenhoek">
        <title>Hyphomonas beringensis sp. nov. and Hyphomonas chukchiensis sp. nov., isolated from surface seawater of the Bering Sea and Chukchi Sea.</title>
        <authorList>
            <person name="Li C."/>
            <person name="Lai Q."/>
            <person name="Li G."/>
            <person name="Dong C."/>
            <person name="Wang J."/>
            <person name="Liao Y."/>
            <person name="Shao Z."/>
        </authorList>
    </citation>
    <scope>NUCLEOTIDE SEQUENCE [LARGE SCALE GENOMIC DNA]</scope>
    <source>
        <strain evidence="14 15">BH-BN04-4</strain>
    </source>
</reference>
<evidence type="ECO:0000256" key="9">
    <source>
        <dbReference type="ARBA" id="ARBA00064003"/>
    </source>
</evidence>
<keyword evidence="8" id="KW-0902">Two-component regulatory system</keyword>
<keyword evidence="4" id="KW-0808">Transferase</keyword>
<evidence type="ECO:0000259" key="13">
    <source>
        <dbReference type="PROSITE" id="PS50110"/>
    </source>
</evidence>
<dbReference type="RefSeq" id="WP_051615709.1">
    <property type="nucleotide sequence ID" value="NZ_AWFG01000096.1"/>
</dbReference>
<dbReference type="Gene3D" id="3.30.450.20">
    <property type="entry name" value="PAS domain"/>
    <property type="match status" value="1"/>
</dbReference>
<evidence type="ECO:0000256" key="8">
    <source>
        <dbReference type="ARBA" id="ARBA00023012"/>
    </source>
</evidence>
<dbReference type="OrthoDB" id="9774458at2"/>
<keyword evidence="15" id="KW-1185">Reference proteome</keyword>
<evidence type="ECO:0000256" key="1">
    <source>
        <dbReference type="ARBA" id="ARBA00000085"/>
    </source>
</evidence>
<dbReference type="eggNOG" id="COG2205">
    <property type="taxonomic scope" value="Bacteria"/>
</dbReference>
<dbReference type="Pfam" id="PF08448">
    <property type="entry name" value="PAS_4"/>
    <property type="match status" value="1"/>
</dbReference>
<dbReference type="InterPro" id="IPR005467">
    <property type="entry name" value="His_kinase_dom"/>
</dbReference>
<feature type="domain" description="Histidine kinase" evidence="12">
    <location>
        <begin position="149"/>
        <end position="370"/>
    </location>
</feature>
<dbReference type="PRINTS" id="PR00344">
    <property type="entry name" value="BCTRLSENSOR"/>
</dbReference>
<dbReference type="InterPro" id="IPR003661">
    <property type="entry name" value="HisK_dim/P_dom"/>
</dbReference>
<comment type="subunit">
    <text evidence="9">At low DSF concentrations, interacts with RpfF.</text>
</comment>
<dbReference type="SMART" id="SM00448">
    <property type="entry name" value="REC"/>
    <property type="match status" value="1"/>
</dbReference>